<keyword evidence="2" id="KW-1185">Reference proteome</keyword>
<sequence length="183" mass="19882">MYRLAIPVAVGQSDDLVAIAMDFGRQRRGEDGDVGEAAQLALQHRVGAQFAVIFDQRDVGDDAGERHDLLDQVLRRLRRVATDLEQREHQRGEFVAHRQAGEADADVRAGASDQEAGGAVVIAGGDADLVRQAGDLVEQLAHLVRLGVLPQARDQLHGEADVDQIGFELLRQIGVEHGIFRGL</sequence>
<dbReference type="Proteomes" id="UP000218231">
    <property type="component" value="Unassembled WGS sequence"/>
</dbReference>
<dbReference type="AlphaFoldDB" id="A0A2A2K5T1"/>
<organism evidence="1 2">
    <name type="scientific">Diploscapter pachys</name>
    <dbReference type="NCBI Taxonomy" id="2018661"/>
    <lineage>
        <taxon>Eukaryota</taxon>
        <taxon>Metazoa</taxon>
        <taxon>Ecdysozoa</taxon>
        <taxon>Nematoda</taxon>
        <taxon>Chromadorea</taxon>
        <taxon>Rhabditida</taxon>
        <taxon>Rhabditina</taxon>
        <taxon>Rhabditomorpha</taxon>
        <taxon>Rhabditoidea</taxon>
        <taxon>Rhabditidae</taxon>
        <taxon>Diploscapter</taxon>
    </lineage>
</organism>
<dbReference type="EMBL" id="LIAE01009536">
    <property type="protein sequence ID" value="PAV69366.1"/>
    <property type="molecule type" value="Genomic_DNA"/>
</dbReference>
<proteinExistence type="predicted"/>
<reference evidence="1 2" key="1">
    <citation type="journal article" date="2017" name="Curr. Biol.">
        <title>Genome architecture and evolution of a unichromosomal asexual nematode.</title>
        <authorList>
            <person name="Fradin H."/>
            <person name="Zegar C."/>
            <person name="Gutwein M."/>
            <person name="Lucas J."/>
            <person name="Kovtun M."/>
            <person name="Corcoran D."/>
            <person name="Baugh L.R."/>
            <person name="Kiontke K."/>
            <person name="Gunsalus K."/>
            <person name="Fitch D.H."/>
            <person name="Piano F."/>
        </authorList>
    </citation>
    <scope>NUCLEOTIDE SEQUENCE [LARGE SCALE GENOMIC DNA]</scope>
    <source>
        <strain evidence="1">PF1309</strain>
    </source>
</reference>
<protein>
    <submittedName>
        <fullName evidence="1">Uncharacterized protein</fullName>
    </submittedName>
</protein>
<gene>
    <name evidence="1" type="ORF">WR25_22952</name>
</gene>
<accession>A0A2A2K5T1</accession>
<evidence type="ECO:0000313" key="1">
    <source>
        <dbReference type="EMBL" id="PAV69366.1"/>
    </source>
</evidence>
<evidence type="ECO:0000313" key="2">
    <source>
        <dbReference type="Proteomes" id="UP000218231"/>
    </source>
</evidence>
<comment type="caution">
    <text evidence="1">The sequence shown here is derived from an EMBL/GenBank/DDBJ whole genome shotgun (WGS) entry which is preliminary data.</text>
</comment>
<name>A0A2A2K5T1_9BILA</name>